<name>A0ABY3YL79_9FLAO</name>
<keyword evidence="1" id="KW-0812">Transmembrane</keyword>
<feature type="transmembrane region" description="Helical" evidence="1">
    <location>
        <begin position="28"/>
        <end position="50"/>
    </location>
</feature>
<evidence type="ECO:0000313" key="3">
    <source>
        <dbReference type="Proteomes" id="UP000829476"/>
    </source>
</evidence>
<dbReference type="RefSeq" id="WP_242937002.1">
    <property type="nucleotide sequence ID" value="NZ_CP094326.1"/>
</dbReference>
<dbReference type="Proteomes" id="UP000829476">
    <property type="component" value="Chromosome"/>
</dbReference>
<dbReference type="EMBL" id="CP094326">
    <property type="protein sequence ID" value="UNY98596.1"/>
    <property type="molecule type" value="Genomic_DNA"/>
</dbReference>
<reference evidence="2 3" key="1">
    <citation type="journal article" date="2018" name="Int. J. Syst. Evol. Microbiol.">
        <title>Zhouia spongiae sp. nov., isolated from a marine sponge.</title>
        <authorList>
            <person name="Zhuang L."/>
            <person name="Lin B."/>
            <person name="Qin F."/>
            <person name="Luo L."/>
        </authorList>
    </citation>
    <scope>NUCLEOTIDE SEQUENCE [LARGE SCALE GENOMIC DNA]</scope>
    <source>
        <strain evidence="2 3">HN-Y44</strain>
    </source>
</reference>
<keyword evidence="3" id="KW-1185">Reference proteome</keyword>
<proteinExistence type="predicted"/>
<keyword evidence="1" id="KW-0472">Membrane</keyword>
<organism evidence="2 3">
    <name type="scientific">Zhouia spongiae</name>
    <dbReference type="NCBI Taxonomy" id="2202721"/>
    <lineage>
        <taxon>Bacteria</taxon>
        <taxon>Pseudomonadati</taxon>
        <taxon>Bacteroidota</taxon>
        <taxon>Flavobacteriia</taxon>
        <taxon>Flavobacteriales</taxon>
        <taxon>Flavobacteriaceae</taxon>
        <taxon>Zhouia</taxon>
    </lineage>
</organism>
<sequence>MKRVYAEVSNDLSVICQKRKRTLFFQRTMWLITGLYFVFMLLLMATNYFPDSANSFFYFFEQFKPTSDNPYASIYPLIGLMVLLYLTTYVFAGAFRKFKIKETETMAKMVKMLFPKLRFAQNTAVPANEIVKSKLFAWVRTNATMYNYGQLRSVTNGKAVNIADIGIVEENVSNKIADSFMRVPILNMMVILYQFVLRNIFTNKSADNVYYTFRGMFCWLGFKKSLKGHTVILTNNQNSKLNRFFSSNFKEEQRINLEDPRFTNQFIVYSTDQVEARYVLSTALMERIVALKEKFNQPILLSFQNQQMYLAVKNENGLFSFPTGELASVKIIEELAHDIETALQIGTELK</sequence>
<keyword evidence="1" id="KW-1133">Transmembrane helix</keyword>
<accession>A0ABY3YL79</accession>
<evidence type="ECO:0000256" key="1">
    <source>
        <dbReference type="SAM" id="Phobius"/>
    </source>
</evidence>
<protein>
    <submittedName>
        <fullName evidence="2">DUF3137 domain-containing protein</fullName>
    </submittedName>
</protein>
<evidence type="ECO:0000313" key="2">
    <source>
        <dbReference type="EMBL" id="UNY98596.1"/>
    </source>
</evidence>
<dbReference type="InterPro" id="IPR021484">
    <property type="entry name" value="DUF3137"/>
</dbReference>
<dbReference type="Pfam" id="PF11335">
    <property type="entry name" value="DUF3137"/>
    <property type="match status" value="1"/>
</dbReference>
<feature type="transmembrane region" description="Helical" evidence="1">
    <location>
        <begin position="70"/>
        <end position="92"/>
    </location>
</feature>
<gene>
    <name evidence="2" type="ORF">MQE36_16135</name>
</gene>